<dbReference type="PROSITE" id="PS00678">
    <property type="entry name" value="WD_REPEATS_1"/>
    <property type="match status" value="2"/>
</dbReference>
<dbReference type="PANTHER" id="PTHR19879">
    <property type="entry name" value="TRANSCRIPTION INITIATION FACTOR TFIID"/>
    <property type="match status" value="1"/>
</dbReference>
<sequence length="1179" mass="133405">MITEYRSIYQVGGSLHTDCPSYVKRQADTDLYEALKRGEFGYVLNSRQMGKSSLLVQTRHRLQAEGIRCATLDMTVIGSEDVTPMQWYKGIFVELWRGFGLLKSMPFKVWWKEQGELSLVQKLNQFLVEVLLPTFPHDIFCIFIDEIDTILSLPFPVDDWFAFIRFCYNQRATEAAYQRLNFAIFGVANPSDLIRDRTRTPFNIGTAIALSGFTLEEAKPLQKGLNVPGFNGEILLQEILNWTGGQPFLTQKLCNLIYYQYHQDINPLNRGQIASEKEFIKTLVIDQIITNWEKQDEPEHLRTIRNRIISNPQICSRLLGIYQKILLETEIPFDGSREETEVLLSGLIEKSGSVLKVKNPIYEHIFNLEWTQKQLNLLRPYSQNFEAWIASCQTDDSRLLRGQALLEARNWALGKSLSDGDYQFLSASEKCDRAAMQQALEAEKLIAVEARLLEEYKNSRLQRRLLTTVVLSLLFSLGLAGLAYSQYRRAIASYEITKVREIEALISATEGQFLSQNSFNALINAVRAKMRIKDVKNPDYNIQNKVNSVLIQSVYGMNEYHSFGRQEDRVWSLDWSKDGEQIAIITRTNSQDVDRRDKIITDNNQILIFNRRGKLLNIIPNFAYELRTLAFFPDGYIATGHSNGEIRIWSNQGDLVFTFSAHEEEIWDLIIRDQDTIATSSNRGSIKLWRRDGTLLNEFVGHTQLVKKIAFSPDGNRLASVSDDGTVKLWDITGELLADFEHSQEPVEALAFSPDGQYLVAGGHNRELKLWSINERSAIVLGKHDNSIRTVAFSPDGNIIASGSWDQTIRLWSPDGRHLQTFVSHTAPLTQLAFSPDGETLASADFNGEVKLWKVKSPFLTVLSGHETHLRRVALTPDHQQVFSVSWGGEVYRWDMQGRLLGRLEGHDKGVIGLGVSPDGEIVATGSWDESIRLWNMEGELLKVINNAHSMGVNQLAFSPNGEVIASVGNDKKVKLWSRVGEFIREWEYSEVITGVAFSPDGKMVVTGSEDKEVRVVYIDGSGTRLIGNHQGSVWGVAFSPQGDIIASASTDNTVRLWFLDGRKSIVLHHQGIVDHVAFSPDGEMIASASWDGTIQLWTNEGVKLKTLIRHQGPARTVAFSNDGKWIISGGDDHKGIIWNVAEIMALDELSYACYVIQDYLNYHPGLKDEERNLCDRFN</sequence>
<protein>
    <submittedName>
        <fullName evidence="4">WD-40 repeat protein</fullName>
    </submittedName>
</protein>
<feature type="repeat" description="WD" evidence="3">
    <location>
        <begin position="863"/>
        <end position="897"/>
    </location>
</feature>
<dbReference type="Gene3D" id="2.130.10.10">
    <property type="entry name" value="YVTN repeat-like/Quinoprotein amine dehydrogenase"/>
    <property type="match status" value="3"/>
</dbReference>
<feature type="repeat" description="WD" evidence="3">
    <location>
        <begin position="822"/>
        <end position="857"/>
    </location>
</feature>
<evidence type="ECO:0000256" key="3">
    <source>
        <dbReference type="PROSITE-ProRule" id="PRU00221"/>
    </source>
</evidence>
<feature type="repeat" description="WD" evidence="3">
    <location>
        <begin position="699"/>
        <end position="732"/>
    </location>
</feature>
<reference evidence="4 5" key="1">
    <citation type="journal article" date="2019" name="J Genomics">
        <title>The Draft Genome of a Hydrogen-producing Cyanobacterium, Arthrospira platensis NIES-46.</title>
        <authorList>
            <person name="Suzuki S."/>
            <person name="Yamaguchi H."/>
            <person name="Kawachi M."/>
        </authorList>
    </citation>
    <scope>NUCLEOTIDE SEQUENCE [LARGE SCALE GENOMIC DNA]</scope>
    <source>
        <strain evidence="4 5">NIES-46</strain>
    </source>
</reference>
<evidence type="ECO:0000313" key="5">
    <source>
        <dbReference type="Proteomes" id="UP000326169"/>
    </source>
</evidence>
<dbReference type="PROSITE" id="PS50294">
    <property type="entry name" value="WD_REPEATS_REGION"/>
    <property type="match status" value="9"/>
</dbReference>
<dbReference type="CDD" id="cd00200">
    <property type="entry name" value="WD40"/>
    <property type="match status" value="2"/>
</dbReference>
<keyword evidence="2" id="KW-0677">Repeat</keyword>
<dbReference type="Pfam" id="PF00400">
    <property type="entry name" value="WD40"/>
    <property type="match status" value="12"/>
</dbReference>
<evidence type="ECO:0000313" key="4">
    <source>
        <dbReference type="EMBL" id="GCE92932.1"/>
    </source>
</evidence>
<dbReference type="SUPFAM" id="SSF50978">
    <property type="entry name" value="WD40 repeat-like"/>
    <property type="match status" value="2"/>
</dbReference>
<dbReference type="InterPro" id="IPR036322">
    <property type="entry name" value="WD40_repeat_dom_sf"/>
</dbReference>
<dbReference type="SUPFAM" id="SSF101908">
    <property type="entry name" value="Putative isomerase YbhE"/>
    <property type="match status" value="1"/>
</dbReference>
<comment type="caution">
    <text evidence="4">The sequence shown here is derived from an EMBL/GenBank/DDBJ whole genome shotgun (WGS) entry which is preliminary data.</text>
</comment>
<dbReference type="PROSITE" id="PS50082">
    <property type="entry name" value="WD_REPEATS_2"/>
    <property type="match status" value="11"/>
</dbReference>
<feature type="repeat" description="WD" evidence="3">
    <location>
        <begin position="946"/>
        <end position="978"/>
    </location>
</feature>
<evidence type="ECO:0000256" key="2">
    <source>
        <dbReference type="ARBA" id="ARBA00022737"/>
    </source>
</evidence>
<feature type="repeat" description="WD" evidence="3">
    <location>
        <begin position="740"/>
        <end position="781"/>
    </location>
</feature>
<dbReference type="InterPro" id="IPR001680">
    <property type="entry name" value="WD40_rpt"/>
</dbReference>
<evidence type="ECO:0000256" key="1">
    <source>
        <dbReference type="ARBA" id="ARBA00022574"/>
    </source>
</evidence>
<dbReference type="SUPFAM" id="SSF52540">
    <property type="entry name" value="P-loop containing nucleoside triphosphate hydrolases"/>
    <property type="match status" value="1"/>
</dbReference>
<name>A0A5M3T2W9_LIMPL</name>
<dbReference type="InterPro" id="IPR019775">
    <property type="entry name" value="WD40_repeat_CS"/>
</dbReference>
<dbReference type="Pfam" id="PF14516">
    <property type="entry name" value="AAA_35"/>
    <property type="match status" value="1"/>
</dbReference>
<gene>
    <name evidence="4" type="ORF">NIES46_09800</name>
</gene>
<accession>A0A5M3T2W9</accession>
<feature type="repeat" description="WD" evidence="3">
    <location>
        <begin position="1027"/>
        <end position="1058"/>
    </location>
</feature>
<feature type="repeat" description="WD" evidence="3">
    <location>
        <begin position="904"/>
        <end position="938"/>
    </location>
</feature>
<organism evidence="4 5">
    <name type="scientific">Limnospira platensis NIES-46</name>
    <dbReference type="NCBI Taxonomy" id="1236695"/>
    <lineage>
        <taxon>Bacteria</taxon>
        <taxon>Bacillati</taxon>
        <taxon>Cyanobacteriota</taxon>
        <taxon>Cyanophyceae</taxon>
        <taxon>Oscillatoriophycideae</taxon>
        <taxon>Oscillatoriales</taxon>
        <taxon>Sirenicapillariaceae</taxon>
        <taxon>Limnospira</taxon>
    </lineage>
</organism>
<proteinExistence type="predicted"/>
<dbReference type="SMART" id="SM00320">
    <property type="entry name" value="WD40"/>
    <property type="match status" value="14"/>
</dbReference>
<feature type="repeat" description="WD" evidence="3">
    <location>
        <begin position="1067"/>
        <end position="1098"/>
    </location>
</feature>
<dbReference type="InterPro" id="IPR027417">
    <property type="entry name" value="P-loop_NTPase"/>
</dbReference>
<feature type="repeat" description="WD" evidence="3">
    <location>
        <begin position="781"/>
        <end position="813"/>
    </location>
</feature>
<keyword evidence="1 3" id="KW-0853">WD repeat</keyword>
<keyword evidence="5" id="KW-1185">Reference proteome</keyword>
<dbReference type="PANTHER" id="PTHR19879:SF9">
    <property type="entry name" value="TRANSCRIPTION INITIATION FACTOR TFIID SUBUNIT 5"/>
    <property type="match status" value="1"/>
</dbReference>
<dbReference type="Proteomes" id="UP000326169">
    <property type="component" value="Unassembled WGS sequence"/>
</dbReference>
<dbReference type="InterPro" id="IPR020472">
    <property type="entry name" value="WD40_PAC1"/>
</dbReference>
<dbReference type="PRINTS" id="PR00320">
    <property type="entry name" value="GPROTEINBRPT"/>
</dbReference>
<dbReference type="RefSeq" id="WP_014275405.1">
    <property type="nucleotide sequence ID" value="NZ_BIMW01000058.1"/>
</dbReference>
<dbReference type="EMBL" id="BIMW01000058">
    <property type="protein sequence ID" value="GCE92932.1"/>
    <property type="molecule type" value="Genomic_DNA"/>
</dbReference>
<dbReference type="GeneID" id="301681888"/>
<dbReference type="InterPro" id="IPR015943">
    <property type="entry name" value="WD40/YVTN_repeat-like_dom_sf"/>
</dbReference>
<feature type="repeat" description="WD" evidence="3">
    <location>
        <begin position="1108"/>
        <end position="1141"/>
    </location>
</feature>
<feature type="repeat" description="WD" evidence="3">
    <location>
        <begin position="986"/>
        <end position="1016"/>
    </location>
</feature>